<gene>
    <name evidence="1" type="ORF">Pan181_52780</name>
</gene>
<reference evidence="1 2" key="1">
    <citation type="submission" date="2019-02" db="EMBL/GenBank/DDBJ databases">
        <title>Deep-cultivation of Planctomycetes and their phenomic and genomic characterization uncovers novel biology.</title>
        <authorList>
            <person name="Wiegand S."/>
            <person name="Jogler M."/>
            <person name="Boedeker C."/>
            <person name="Pinto D."/>
            <person name="Vollmers J."/>
            <person name="Rivas-Marin E."/>
            <person name="Kohn T."/>
            <person name="Peeters S.H."/>
            <person name="Heuer A."/>
            <person name="Rast P."/>
            <person name="Oberbeckmann S."/>
            <person name="Bunk B."/>
            <person name="Jeske O."/>
            <person name="Meyerdierks A."/>
            <person name="Storesund J.E."/>
            <person name="Kallscheuer N."/>
            <person name="Luecker S."/>
            <person name="Lage O.M."/>
            <person name="Pohl T."/>
            <person name="Merkel B.J."/>
            <person name="Hornburger P."/>
            <person name="Mueller R.-W."/>
            <person name="Bruemmer F."/>
            <person name="Labrenz M."/>
            <person name="Spormann A.M."/>
            <person name="Op den Camp H."/>
            <person name="Overmann J."/>
            <person name="Amann R."/>
            <person name="Jetten M.S.M."/>
            <person name="Mascher T."/>
            <person name="Medema M.H."/>
            <person name="Devos D.P."/>
            <person name="Kaster A.-K."/>
            <person name="Ovreas L."/>
            <person name="Rohde M."/>
            <person name="Galperin M.Y."/>
            <person name="Jogler C."/>
        </authorList>
    </citation>
    <scope>NUCLEOTIDE SEQUENCE [LARGE SCALE GENOMIC DNA]</scope>
    <source>
        <strain evidence="1 2">Pan181</strain>
    </source>
</reference>
<dbReference type="OrthoDB" id="9794834at2"/>
<accession>A0A518AWC7</accession>
<evidence type="ECO:0008006" key="3">
    <source>
        <dbReference type="Google" id="ProtNLM"/>
    </source>
</evidence>
<dbReference type="Proteomes" id="UP000315750">
    <property type="component" value="Chromosome"/>
</dbReference>
<organism evidence="1 2">
    <name type="scientific">Aeoliella mucimassa</name>
    <dbReference type="NCBI Taxonomy" id="2527972"/>
    <lineage>
        <taxon>Bacteria</taxon>
        <taxon>Pseudomonadati</taxon>
        <taxon>Planctomycetota</taxon>
        <taxon>Planctomycetia</taxon>
        <taxon>Pirellulales</taxon>
        <taxon>Lacipirellulaceae</taxon>
        <taxon>Aeoliella</taxon>
    </lineage>
</organism>
<proteinExistence type="predicted"/>
<protein>
    <recommendedName>
        <fullName evidence="3">Restriction endonuclease type IV Mrr domain-containing protein</fullName>
    </recommendedName>
</protein>
<dbReference type="EMBL" id="CP036278">
    <property type="protein sequence ID" value="QDU59037.1"/>
    <property type="molecule type" value="Genomic_DNA"/>
</dbReference>
<dbReference type="AlphaFoldDB" id="A0A518AWC7"/>
<name>A0A518AWC7_9BACT</name>
<sequence length="267" mass="29603">MLTDRVSDEEREVDILVVAEAGGYTVRIGIEVISWARPADTPWIEKMRAKHENLATDKLILVSESGFYKPARRKAEFYGIEVLTLEEADEADWPLIANLTASGVFEVMTISFDVTGILQQDTGIREQIPISLATSLSTAQGPVTMDQFVRSILDKLEVRDVLRQNISSDKPHDFWFRYSHPNGLWRYEEEGKAGQFVELRVGLKVLNSASPVQYASGTFRSVPFVSGTSTSGKPVQFVLAKSPDGTSSGYLIDHSGVRTLSSNVVMK</sequence>
<keyword evidence="2" id="KW-1185">Reference proteome</keyword>
<dbReference type="RefSeq" id="WP_145251664.1">
    <property type="nucleotide sequence ID" value="NZ_CP036278.1"/>
</dbReference>
<evidence type="ECO:0000313" key="2">
    <source>
        <dbReference type="Proteomes" id="UP000315750"/>
    </source>
</evidence>
<evidence type="ECO:0000313" key="1">
    <source>
        <dbReference type="EMBL" id="QDU59037.1"/>
    </source>
</evidence>
<dbReference type="KEGG" id="amuc:Pan181_52780"/>